<evidence type="ECO:0000313" key="1">
    <source>
        <dbReference type="EMBL" id="MFC6724358.1"/>
    </source>
</evidence>
<dbReference type="Proteomes" id="UP001596328">
    <property type="component" value="Unassembled WGS sequence"/>
</dbReference>
<dbReference type="SUPFAM" id="SSF53720">
    <property type="entry name" value="ALDH-like"/>
    <property type="match status" value="1"/>
</dbReference>
<dbReference type="AlphaFoldDB" id="A0ABD5RY80"/>
<proteinExistence type="predicted"/>
<dbReference type="InterPro" id="IPR016161">
    <property type="entry name" value="Ald_DH/histidinol_DH"/>
</dbReference>
<dbReference type="InterPro" id="IPR016162">
    <property type="entry name" value="Ald_DH_N"/>
</dbReference>
<dbReference type="Gene3D" id="3.40.605.10">
    <property type="entry name" value="Aldehyde Dehydrogenase, Chain A, domain 1"/>
    <property type="match status" value="1"/>
</dbReference>
<protein>
    <submittedName>
        <fullName evidence="1">Aldehyde dehydrogenase</fullName>
    </submittedName>
</protein>
<organism evidence="1 2">
    <name type="scientific">Halobium palmae</name>
    <dbReference type="NCBI Taxonomy" id="1776492"/>
    <lineage>
        <taxon>Archaea</taxon>
        <taxon>Methanobacteriati</taxon>
        <taxon>Methanobacteriota</taxon>
        <taxon>Stenosarchaea group</taxon>
        <taxon>Halobacteria</taxon>
        <taxon>Halobacteriales</taxon>
        <taxon>Haloferacaceae</taxon>
        <taxon>Halobium</taxon>
    </lineage>
</organism>
<comment type="caution">
    <text evidence="1">The sequence shown here is derived from an EMBL/GenBank/DDBJ whole genome shotgun (WGS) entry which is preliminary data.</text>
</comment>
<reference evidence="1 2" key="1">
    <citation type="journal article" date="2019" name="Int. J. Syst. Evol. Microbiol.">
        <title>The Global Catalogue of Microorganisms (GCM) 10K type strain sequencing project: providing services to taxonomists for standard genome sequencing and annotation.</title>
        <authorList>
            <consortium name="The Broad Institute Genomics Platform"/>
            <consortium name="The Broad Institute Genome Sequencing Center for Infectious Disease"/>
            <person name="Wu L."/>
            <person name="Ma J."/>
        </authorList>
    </citation>
    <scope>NUCLEOTIDE SEQUENCE [LARGE SCALE GENOMIC DNA]</scope>
    <source>
        <strain evidence="1 2">NBRC 111368</strain>
    </source>
</reference>
<evidence type="ECO:0000313" key="2">
    <source>
        <dbReference type="Proteomes" id="UP001596328"/>
    </source>
</evidence>
<gene>
    <name evidence="1" type="ORF">ACFQE1_08230</name>
</gene>
<sequence length="65" mass="6952">MSDTAAETREAGVSVDGDWEGLYIDGEWVPTGDREAVDVTNPSTGETITRVPFATVDDVDDAYDA</sequence>
<dbReference type="EMBL" id="JBHSWU010000158">
    <property type="protein sequence ID" value="MFC6724358.1"/>
    <property type="molecule type" value="Genomic_DNA"/>
</dbReference>
<keyword evidence="2" id="KW-1185">Reference proteome</keyword>
<name>A0ABD5RY80_9EURY</name>
<feature type="non-terminal residue" evidence="1">
    <location>
        <position position="65"/>
    </location>
</feature>
<accession>A0ABD5RY80</accession>